<accession>A0ACC2RW39</accession>
<name>A0ACC2RW39_9FUNG</name>
<feature type="non-terminal residue" evidence="1">
    <location>
        <position position="1"/>
    </location>
</feature>
<organism evidence="1 2">
    <name type="scientific">Entomophthora muscae</name>
    <dbReference type="NCBI Taxonomy" id="34485"/>
    <lineage>
        <taxon>Eukaryota</taxon>
        <taxon>Fungi</taxon>
        <taxon>Fungi incertae sedis</taxon>
        <taxon>Zoopagomycota</taxon>
        <taxon>Entomophthoromycotina</taxon>
        <taxon>Entomophthoromycetes</taxon>
        <taxon>Entomophthorales</taxon>
        <taxon>Entomophthoraceae</taxon>
        <taxon>Entomophthora</taxon>
    </lineage>
</organism>
<dbReference type="EMBL" id="QTSX02006456">
    <property type="protein sequence ID" value="KAJ9054272.1"/>
    <property type="molecule type" value="Genomic_DNA"/>
</dbReference>
<sequence>KFIFIVTDVLNNSYIEASKIFAILLTDIEKFEIIYTELKDYCHAYIKNPFLKLPRLVPTAPEKEDLDSIYIGTLNAQGFATEECLTVYAKVFQSLGLSIVGITKVKKETMSFLLNPRFTWYEEPVTYFDGRKATAKLYFNGQYLFDFCVEYQPVTFADNTKYNFENAATATATKTCSVADRNGVLNVANNTIGQKAKKRATTKPYTSCMIQRNLEDVLEDGTQTKDDMSCYQFPRTEADNNPSSQLDTITATPRLKYYLLRPFTCWCRHSDHKMLVVEYKVKKFMSELTPTNSADTSAASF</sequence>
<protein>
    <submittedName>
        <fullName evidence="1">Uncharacterized protein</fullName>
    </submittedName>
</protein>
<gene>
    <name evidence="1" type="ORF">DSO57_1016404</name>
</gene>
<proteinExistence type="predicted"/>
<keyword evidence="2" id="KW-1185">Reference proteome</keyword>
<evidence type="ECO:0000313" key="2">
    <source>
        <dbReference type="Proteomes" id="UP001165960"/>
    </source>
</evidence>
<reference evidence="1" key="1">
    <citation type="submission" date="2022-04" db="EMBL/GenBank/DDBJ databases">
        <title>Genome of the entomopathogenic fungus Entomophthora muscae.</title>
        <authorList>
            <person name="Elya C."/>
            <person name="Lovett B.R."/>
            <person name="Lee E."/>
            <person name="Macias A.M."/>
            <person name="Hajek A.E."/>
            <person name="De Bivort B.L."/>
            <person name="Kasson M.T."/>
            <person name="De Fine Licht H.H."/>
            <person name="Stajich J.E."/>
        </authorList>
    </citation>
    <scope>NUCLEOTIDE SEQUENCE</scope>
    <source>
        <strain evidence="1">Berkeley</strain>
    </source>
</reference>
<dbReference type="Proteomes" id="UP001165960">
    <property type="component" value="Unassembled WGS sequence"/>
</dbReference>
<comment type="caution">
    <text evidence="1">The sequence shown here is derived from an EMBL/GenBank/DDBJ whole genome shotgun (WGS) entry which is preliminary data.</text>
</comment>
<evidence type="ECO:0000313" key="1">
    <source>
        <dbReference type="EMBL" id="KAJ9054272.1"/>
    </source>
</evidence>